<dbReference type="EMBL" id="SWRJ01000013">
    <property type="protein sequence ID" value="NFI23475.1"/>
    <property type="molecule type" value="Genomic_DNA"/>
</dbReference>
<evidence type="ECO:0000313" key="3">
    <source>
        <dbReference type="EMBL" id="NFI22836.1"/>
    </source>
</evidence>
<dbReference type="AlphaFoldDB" id="A0AA44BSG2"/>
<evidence type="ECO:0000256" key="1">
    <source>
        <dbReference type="ARBA" id="ARBA00023125"/>
    </source>
</evidence>
<comment type="caution">
    <text evidence="3">The sequence shown here is derived from an EMBL/GenBank/DDBJ whole genome shotgun (WGS) entry which is preliminary data.</text>
</comment>
<dbReference type="GO" id="GO:0003677">
    <property type="term" value="F:DNA binding"/>
    <property type="evidence" value="ECO:0007669"/>
    <property type="project" value="UniProtKB-KW"/>
</dbReference>
<feature type="domain" description="Cas12f1-like TNB" evidence="2">
    <location>
        <begin position="9"/>
        <end position="34"/>
    </location>
</feature>
<gene>
    <name evidence="3" type="ORF">FC964_16000</name>
    <name evidence="4" type="ORF">FC964_19400</name>
</gene>
<keyword evidence="1" id="KW-0238">DNA-binding</keyword>
<dbReference type="EMBL" id="SWRJ01000006">
    <property type="protein sequence ID" value="NFI22836.1"/>
    <property type="molecule type" value="Genomic_DNA"/>
</dbReference>
<sequence length="39" mass="4469">GYKNPEVKNLALREWICPQCGTQHDRDLNASKNLLKLAM</sequence>
<protein>
    <submittedName>
        <fullName evidence="3">Transposase</fullName>
    </submittedName>
</protein>
<accession>A0AA44BSG2</accession>
<feature type="non-terminal residue" evidence="3">
    <location>
        <position position="1"/>
    </location>
</feature>
<name>A0AA44BSG2_CLOBO</name>
<evidence type="ECO:0000313" key="5">
    <source>
        <dbReference type="Proteomes" id="UP000482543"/>
    </source>
</evidence>
<dbReference type="Proteomes" id="UP000482543">
    <property type="component" value="Unassembled WGS sequence"/>
</dbReference>
<evidence type="ECO:0000313" key="4">
    <source>
        <dbReference type="EMBL" id="NFI23475.1"/>
    </source>
</evidence>
<dbReference type="Pfam" id="PF07282">
    <property type="entry name" value="Cas12f1-like_TNB"/>
    <property type="match status" value="1"/>
</dbReference>
<proteinExistence type="predicted"/>
<evidence type="ECO:0000259" key="2">
    <source>
        <dbReference type="Pfam" id="PF07282"/>
    </source>
</evidence>
<reference evidence="3 5" key="1">
    <citation type="submission" date="2019-04" db="EMBL/GenBank/DDBJ databases">
        <title>Genome sequencing of Clostridium botulinum Groups I-IV and Clostridium butyricum.</title>
        <authorList>
            <person name="Brunt J."/>
            <person name="Van Vliet A.H.M."/>
            <person name="Stringer S.C."/>
            <person name="Carter A.T."/>
            <person name="Peck M.W."/>
        </authorList>
    </citation>
    <scope>NUCLEOTIDE SEQUENCE [LARGE SCALE GENOMIC DNA]</scope>
    <source>
        <strain evidence="3 5">IFR 15/034</strain>
    </source>
</reference>
<dbReference type="InterPro" id="IPR010095">
    <property type="entry name" value="Cas12f1-like_TNB"/>
</dbReference>
<organism evidence="3 5">
    <name type="scientific">Clostridium botulinum</name>
    <dbReference type="NCBI Taxonomy" id="1491"/>
    <lineage>
        <taxon>Bacteria</taxon>
        <taxon>Bacillati</taxon>
        <taxon>Bacillota</taxon>
        <taxon>Clostridia</taxon>
        <taxon>Eubacteriales</taxon>
        <taxon>Clostridiaceae</taxon>
        <taxon>Clostridium</taxon>
    </lineage>
</organism>